<dbReference type="SUPFAM" id="SSF57924">
    <property type="entry name" value="Inhibitor of apoptosis (IAP) repeat"/>
    <property type="match status" value="1"/>
</dbReference>
<dbReference type="AlphaFoldDB" id="A0A1V9XAU1"/>
<feature type="region of interest" description="Disordered" evidence="1">
    <location>
        <begin position="296"/>
        <end position="367"/>
    </location>
</feature>
<feature type="compositionally biased region" description="Basic and acidic residues" evidence="1">
    <location>
        <begin position="315"/>
        <end position="332"/>
    </location>
</feature>
<feature type="region of interest" description="Disordered" evidence="1">
    <location>
        <begin position="249"/>
        <end position="280"/>
    </location>
</feature>
<organism evidence="2 3">
    <name type="scientific">Tropilaelaps mercedesae</name>
    <dbReference type="NCBI Taxonomy" id="418985"/>
    <lineage>
        <taxon>Eukaryota</taxon>
        <taxon>Metazoa</taxon>
        <taxon>Ecdysozoa</taxon>
        <taxon>Arthropoda</taxon>
        <taxon>Chelicerata</taxon>
        <taxon>Arachnida</taxon>
        <taxon>Acari</taxon>
        <taxon>Parasitiformes</taxon>
        <taxon>Mesostigmata</taxon>
        <taxon>Gamasina</taxon>
        <taxon>Dermanyssoidea</taxon>
        <taxon>Laelapidae</taxon>
        <taxon>Tropilaelaps</taxon>
    </lineage>
</organism>
<dbReference type="InterPro" id="IPR011029">
    <property type="entry name" value="DEATH-like_dom_sf"/>
</dbReference>
<proteinExistence type="predicted"/>
<name>A0A1V9XAU1_9ACAR</name>
<dbReference type="Gene3D" id="1.10.1170.10">
    <property type="entry name" value="Inhibitor Of Apoptosis Protein (2mihbC-IAP-1), Chain A"/>
    <property type="match status" value="1"/>
</dbReference>
<evidence type="ECO:0000313" key="3">
    <source>
        <dbReference type="Proteomes" id="UP000192247"/>
    </source>
</evidence>
<gene>
    <name evidence="2" type="ORF">BIW11_11588</name>
</gene>
<accession>A0A1V9XAU1</accession>
<dbReference type="GO" id="GO:0005737">
    <property type="term" value="C:cytoplasm"/>
    <property type="evidence" value="ECO:0007669"/>
    <property type="project" value="TreeGrafter"/>
</dbReference>
<dbReference type="InParanoid" id="A0A1V9XAU1"/>
<keyword evidence="3" id="KW-1185">Reference proteome</keyword>
<evidence type="ECO:0000313" key="2">
    <source>
        <dbReference type="EMBL" id="OQR70513.1"/>
    </source>
</evidence>
<dbReference type="Pfam" id="PF00653">
    <property type="entry name" value="BIR"/>
    <property type="match status" value="1"/>
</dbReference>
<dbReference type="STRING" id="418985.A0A1V9XAU1"/>
<dbReference type="GO" id="GO:0051726">
    <property type="term" value="P:regulation of cell cycle"/>
    <property type="evidence" value="ECO:0007669"/>
    <property type="project" value="TreeGrafter"/>
</dbReference>
<comment type="caution">
    <text evidence="2">The sequence shown here is derived from an EMBL/GenBank/DDBJ whole genome shotgun (WGS) entry which is preliminary data.</text>
</comment>
<dbReference type="PROSITE" id="PS50143">
    <property type="entry name" value="BIR_REPEAT_2"/>
    <property type="match status" value="1"/>
</dbReference>
<dbReference type="PANTHER" id="PTHR10044:SF139">
    <property type="entry name" value="DEATH-ASSOCIATED INHIBITOR OF APOPTOSIS 2"/>
    <property type="match status" value="1"/>
</dbReference>
<evidence type="ECO:0000256" key="1">
    <source>
        <dbReference type="SAM" id="MobiDB-lite"/>
    </source>
</evidence>
<dbReference type="InterPro" id="IPR050784">
    <property type="entry name" value="IAP"/>
</dbReference>
<dbReference type="EMBL" id="MNPL01017307">
    <property type="protein sequence ID" value="OQR70513.1"/>
    <property type="molecule type" value="Genomic_DNA"/>
</dbReference>
<dbReference type="InterPro" id="IPR001370">
    <property type="entry name" value="BIR_rpt"/>
</dbReference>
<dbReference type="Proteomes" id="UP000192247">
    <property type="component" value="Unassembled WGS sequence"/>
</dbReference>
<dbReference type="GO" id="GO:0005634">
    <property type="term" value="C:nucleus"/>
    <property type="evidence" value="ECO:0007669"/>
    <property type="project" value="TreeGrafter"/>
</dbReference>
<dbReference type="Gene3D" id="1.10.8.10">
    <property type="entry name" value="DNA helicase RuvA subunit, C-terminal domain"/>
    <property type="match status" value="1"/>
</dbReference>
<dbReference type="Gene3D" id="1.10.533.10">
    <property type="entry name" value="Death Domain, Fas"/>
    <property type="match status" value="1"/>
</dbReference>
<reference evidence="2 3" key="1">
    <citation type="journal article" date="2017" name="Gigascience">
        <title>Draft genome of the honey bee ectoparasitic mite, Tropilaelaps mercedesae, is shaped by the parasitic life history.</title>
        <authorList>
            <person name="Dong X."/>
            <person name="Armstrong S.D."/>
            <person name="Xia D."/>
            <person name="Makepeace B.L."/>
            <person name="Darby A.C."/>
            <person name="Kadowaki T."/>
        </authorList>
    </citation>
    <scope>NUCLEOTIDE SEQUENCE [LARGE SCALE GENOMIC DNA]</scope>
    <source>
        <strain evidence="2">Wuxi-XJTLU</strain>
    </source>
</reference>
<dbReference type="PANTHER" id="PTHR10044">
    <property type="entry name" value="INHIBITOR OF APOPTOSIS"/>
    <property type="match status" value="1"/>
</dbReference>
<sequence length="367" mass="40770">MIPQGRLKRPRTGLVDSDATTFANTSGHGRTLVRPSESALPEKVFYRVDDRGAMCCVYCDCKLFCWTPGDDLWVEHARWYPTCGFVNLMKGEQFVLQCQQLQETFLRDAQVRPLSRISGRDEAVSSVRLSDYLEATLDAMLNTEDVQFYLKQGVPKELVLTTLRRVLLTDQDRLRRDGRAALSAVLRLHGSNETGAQQITQTTHGLRSDAQNVVGQSSDDATLLSKLDVRLSEAEDLLRLAKARLRENAAERTRKGSAHASEPERLNSQARLDSDEAPPCGNDVACVGEKRLREETETCAITSRPSPTENVEGDQSEKQTETGPKEQSHQGDELSSAGAMEIKDAQQNGRDNLESGEQFGQSKVRCV</sequence>
<feature type="compositionally biased region" description="Polar residues" evidence="1">
    <location>
        <begin position="299"/>
        <end position="309"/>
    </location>
</feature>
<protein>
    <submittedName>
        <fullName evidence="2">Baculoviral IAP repeat-containing protein 2-like</fullName>
    </submittedName>
</protein>
<dbReference type="OrthoDB" id="6499484at2759"/>
<dbReference type="SMART" id="SM00238">
    <property type="entry name" value="BIR"/>
    <property type="match status" value="1"/>
</dbReference>